<organism evidence="2 3">
    <name type="scientific">Nonomuraea spiralis</name>
    <dbReference type="NCBI Taxonomy" id="46182"/>
    <lineage>
        <taxon>Bacteria</taxon>
        <taxon>Bacillati</taxon>
        <taxon>Actinomycetota</taxon>
        <taxon>Actinomycetes</taxon>
        <taxon>Streptosporangiales</taxon>
        <taxon>Streptosporangiaceae</taxon>
        <taxon>Nonomuraea</taxon>
    </lineage>
</organism>
<protein>
    <submittedName>
        <fullName evidence="2">Polysaccharide deacetylase family protein</fullName>
    </submittedName>
</protein>
<dbReference type="InterPro" id="IPR011330">
    <property type="entry name" value="Glyco_hydro/deAcase_b/a-brl"/>
</dbReference>
<evidence type="ECO:0000313" key="3">
    <source>
        <dbReference type="Proteomes" id="UP001589647"/>
    </source>
</evidence>
<reference evidence="2 3" key="1">
    <citation type="submission" date="2024-09" db="EMBL/GenBank/DDBJ databases">
        <authorList>
            <person name="Sun Q."/>
            <person name="Mori K."/>
        </authorList>
    </citation>
    <scope>NUCLEOTIDE SEQUENCE [LARGE SCALE GENOMIC DNA]</scope>
    <source>
        <strain evidence="2 3">CCM 3426</strain>
    </source>
</reference>
<dbReference type="Pfam" id="PF01522">
    <property type="entry name" value="Polysacc_deac_1"/>
    <property type="match status" value="1"/>
</dbReference>
<keyword evidence="3" id="KW-1185">Reference proteome</keyword>
<dbReference type="RefSeq" id="WP_189651606.1">
    <property type="nucleotide sequence ID" value="NZ_BMRC01000020.1"/>
</dbReference>
<dbReference type="CDD" id="cd10979">
    <property type="entry name" value="CE4_PuuE_like"/>
    <property type="match status" value="1"/>
</dbReference>
<dbReference type="SUPFAM" id="SSF88713">
    <property type="entry name" value="Glycoside hydrolase/deacetylase"/>
    <property type="match status" value="1"/>
</dbReference>
<accession>A0ABV5IMS4</accession>
<name>A0ABV5IMS4_9ACTN</name>
<evidence type="ECO:0000259" key="1">
    <source>
        <dbReference type="Pfam" id="PF01522"/>
    </source>
</evidence>
<dbReference type="PANTHER" id="PTHR43123">
    <property type="entry name" value="POLYSACCHARIDE DEACETYLASE-RELATED"/>
    <property type="match status" value="1"/>
</dbReference>
<dbReference type="Gene3D" id="3.20.20.370">
    <property type="entry name" value="Glycoside hydrolase/deacetylase"/>
    <property type="match status" value="1"/>
</dbReference>
<dbReference type="PANTHER" id="PTHR43123:SF4">
    <property type="entry name" value="POLYSACCHARIDE DEACETYLASE"/>
    <property type="match status" value="1"/>
</dbReference>
<dbReference type="InterPro" id="IPR002509">
    <property type="entry name" value="NODB_dom"/>
</dbReference>
<dbReference type="Proteomes" id="UP001589647">
    <property type="component" value="Unassembled WGS sequence"/>
</dbReference>
<sequence>MENALYTYDPIIDRKPIHWPGDARVAFYVGLNVEHFLFGRPSTSLNGATSALVPDPLNHGWRDYGTRVGFWRVMECLDRHGVRASVLLNSSVCDHYPQIIQAGTARDWAWVAHGRTNSVLPSGMSEDEERAELAAMVATIEKATGRRPQGWMGPALNETPRTPALLAELGLSYVLDWTCDDQPFRLNVPGMLSVPYTVEVNDLGLFTTYGMAGPDFLQLVKDQFDQLYADSATSGRVMALALHPFVIGQAFRAKYLDQALAYIAGHPGVWLTTSDDIAAHYANTMT</sequence>
<proteinExistence type="predicted"/>
<gene>
    <name evidence="2" type="ORF">ACFFV7_27830</name>
</gene>
<comment type="caution">
    <text evidence="2">The sequence shown here is derived from an EMBL/GenBank/DDBJ whole genome shotgun (WGS) entry which is preliminary data.</text>
</comment>
<dbReference type="EMBL" id="JBHMEI010000023">
    <property type="protein sequence ID" value="MFB9205034.1"/>
    <property type="molecule type" value="Genomic_DNA"/>
</dbReference>
<evidence type="ECO:0000313" key="2">
    <source>
        <dbReference type="EMBL" id="MFB9205034.1"/>
    </source>
</evidence>
<feature type="domain" description="NodB homology" evidence="1">
    <location>
        <begin position="63"/>
        <end position="174"/>
    </location>
</feature>